<feature type="transmembrane region" description="Helical" evidence="1">
    <location>
        <begin position="188"/>
        <end position="205"/>
    </location>
</feature>
<dbReference type="AlphaFoldDB" id="A0AAU9IMG8"/>
<keyword evidence="1" id="KW-0812">Transmembrane</keyword>
<feature type="transmembrane region" description="Helical" evidence="1">
    <location>
        <begin position="88"/>
        <end position="108"/>
    </location>
</feature>
<feature type="transmembrane region" description="Helical" evidence="1">
    <location>
        <begin position="34"/>
        <end position="53"/>
    </location>
</feature>
<keyword evidence="3" id="KW-1185">Reference proteome</keyword>
<name>A0AAU9IMG8_9CILI</name>
<reference evidence="2" key="1">
    <citation type="submission" date="2021-09" db="EMBL/GenBank/DDBJ databases">
        <authorList>
            <consortium name="AG Swart"/>
            <person name="Singh M."/>
            <person name="Singh A."/>
            <person name="Seah K."/>
            <person name="Emmerich C."/>
        </authorList>
    </citation>
    <scope>NUCLEOTIDE SEQUENCE</scope>
    <source>
        <strain evidence="2">ATCC30299</strain>
    </source>
</reference>
<proteinExistence type="predicted"/>
<protein>
    <recommendedName>
        <fullName evidence="4">Sphingomyelin synthase-like domain-containing protein</fullName>
    </recommendedName>
</protein>
<feature type="transmembrane region" description="Helical" evidence="1">
    <location>
        <begin position="211"/>
        <end position="229"/>
    </location>
</feature>
<comment type="caution">
    <text evidence="2">The sequence shown here is derived from an EMBL/GenBank/DDBJ whole genome shotgun (WGS) entry which is preliminary data.</text>
</comment>
<accession>A0AAU9IMG8</accession>
<evidence type="ECO:0008006" key="4">
    <source>
        <dbReference type="Google" id="ProtNLM"/>
    </source>
</evidence>
<evidence type="ECO:0000313" key="2">
    <source>
        <dbReference type="EMBL" id="CAG9316775.1"/>
    </source>
</evidence>
<feature type="transmembrane region" description="Helical" evidence="1">
    <location>
        <begin position="159"/>
        <end position="181"/>
    </location>
</feature>
<dbReference type="Proteomes" id="UP001162131">
    <property type="component" value="Unassembled WGS sequence"/>
</dbReference>
<dbReference type="EMBL" id="CAJZBQ010000016">
    <property type="protein sequence ID" value="CAG9316775.1"/>
    <property type="molecule type" value="Genomic_DNA"/>
</dbReference>
<organism evidence="2 3">
    <name type="scientific">Blepharisma stoltei</name>
    <dbReference type="NCBI Taxonomy" id="1481888"/>
    <lineage>
        <taxon>Eukaryota</taxon>
        <taxon>Sar</taxon>
        <taxon>Alveolata</taxon>
        <taxon>Ciliophora</taxon>
        <taxon>Postciliodesmatophora</taxon>
        <taxon>Heterotrichea</taxon>
        <taxon>Heterotrichida</taxon>
        <taxon>Blepharismidae</taxon>
        <taxon>Blepharisma</taxon>
    </lineage>
</organism>
<feature type="transmembrane region" description="Helical" evidence="1">
    <location>
        <begin position="120"/>
        <end position="139"/>
    </location>
</feature>
<gene>
    <name evidence="2" type="ORF">BSTOLATCC_MIC16877</name>
</gene>
<evidence type="ECO:0000256" key="1">
    <source>
        <dbReference type="SAM" id="Phobius"/>
    </source>
</evidence>
<keyword evidence="1" id="KW-0472">Membrane</keyword>
<keyword evidence="1" id="KW-1133">Transmembrane helix</keyword>
<evidence type="ECO:0000313" key="3">
    <source>
        <dbReference type="Proteomes" id="UP001162131"/>
    </source>
</evidence>
<sequence>MYQQILRYISNLYSNLKQKINQENLSTPTRKRLFYSRIIIMFVLMIIVITNTFTATAVQTRRISCLWDFLLEATSLINQYFFKHEIARNILLIITSAAMDILVLYHAISFMLWGNSLKPVIWLILYIGLWFLFQWIFLMRFPSGFTWGYPGFPSLTISYIKSADFYFSARMGALVYFGILSHEKKNKYLTWAAIINIILSFWMMIFFRAHYSIDLIFGGIFGHYCIIISEKISPWIDKKTKLQ</sequence>